<name>A0A7K0G1T5_9SPHI</name>
<evidence type="ECO:0000259" key="1">
    <source>
        <dbReference type="PROSITE" id="PS50213"/>
    </source>
</evidence>
<dbReference type="Proteomes" id="UP000487757">
    <property type="component" value="Unassembled WGS sequence"/>
</dbReference>
<dbReference type="InterPro" id="IPR036378">
    <property type="entry name" value="FAS1_dom_sf"/>
</dbReference>
<dbReference type="OrthoDB" id="831756at2"/>
<organism evidence="2 3">
    <name type="scientific">Pedobacter petrophilus</name>
    <dbReference type="NCBI Taxonomy" id="1908241"/>
    <lineage>
        <taxon>Bacteria</taxon>
        <taxon>Pseudomonadati</taxon>
        <taxon>Bacteroidota</taxon>
        <taxon>Sphingobacteriia</taxon>
        <taxon>Sphingobacteriales</taxon>
        <taxon>Sphingobacteriaceae</taxon>
        <taxon>Pedobacter</taxon>
    </lineage>
</organism>
<evidence type="ECO:0000313" key="2">
    <source>
        <dbReference type="EMBL" id="MRX77793.1"/>
    </source>
</evidence>
<dbReference type="RefSeq" id="WP_154282207.1">
    <property type="nucleotide sequence ID" value="NZ_JBHUJQ010000001.1"/>
</dbReference>
<proteinExistence type="predicted"/>
<comment type="caution">
    <text evidence="2">The sequence shown here is derived from an EMBL/GenBank/DDBJ whole genome shotgun (WGS) entry which is preliminary data.</text>
</comment>
<dbReference type="AlphaFoldDB" id="A0A7K0G1T5"/>
<evidence type="ECO:0000313" key="3">
    <source>
        <dbReference type="Proteomes" id="UP000487757"/>
    </source>
</evidence>
<reference evidence="2 3" key="1">
    <citation type="submission" date="2019-11" db="EMBL/GenBank/DDBJ databases">
        <title>Pedobacter petrophilus genome.</title>
        <authorList>
            <person name="Feldbauer M.J."/>
            <person name="Newman J.D."/>
        </authorList>
    </citation>
    <scope>NUCLEOTIDE SEQUENCE [LARGE SCALE GENOMIC DNA]</scope>
    <source>
        <strain evidence="2 3">LMG 29686</strain>
    </source>
</reference>
<keyword evidence="3" id="KW-1185">Reference proteome</keyword>
<feature type="domain" description="FAS1" evidence="1">
    <location>
        <begin position="37"/>
        <end position="160"/>
    </location>
</feature>
<dbReference type="SUPFAM" id="SSF82153">
    <property type="entry name" value="FAS1 domain"/>
    <property type="match status" value="1"/>
</dbReference>
<dbReference type="InterPro" id="IPR000782">
    <property type="entry name" value="FAS1_domain"/>
</dbReference>
<dbReference type="PROSITE" id="PS51257">
    <property type="entry name" value="PROKAR_LIPOPROTEIN"/>
    <property type="match status" value="1"/>
</dbReference>
<dbReference type="EMBL" id="WKKH01000031">
    <property type="protein sequence ID" value="MRX77793.1"/>
    <property type="molecule type" value="Genomic_DNA"/>
</dbReference>
<dbReference type="Gene3D" id="2.30.180.10">
    <property type="entry name" value="FAS1 domain"/>
    <property type="match status" value="1"/>
</dbReference>
<gene>
    <name evidence="2" type="ORF">GJU39_17045</name>
</gene>
<dbReference type="PROSITE" id="PS50213">
    <property type="entry name" value="FAS1"/>
    <property type="match status" value="1"/>
</dbReference>
<dbReference type="Pfam" id="PF02469">
    <property type="entry name" value="Fasciclin"/>
    <property type="match status" value="1"/>
</dbReference>
<accession>A0A7K0G1T5</accession>
<sequence length="480" mass="52984">MKKYILNTLFILLTAFGLTGCKDPLEEHNEVINVDNTIDVFQKLAAQPNLSKFSEYVRSTGYDQLLSSSQNYSVWAPTNDALAGLDAAIVADPAKLKEFVANHIALTTVTGPQTANDTLKVALINKKYATIIGNKFEDATVAGKGAFVKNGVVYSINQAVPSRLNIWEYMLGSTDAAAQTAYISTITAQVIDSANATIIGYDNLGAPIFAPNPPTVSRNAYWTNVADLRVENQQYTFFMLQDGAFNSEAAKLTPYFSFSDKFALVRDLTVKGLFTPDQLPDTLLSLRGVKIPISKSAIVKSYRASNGMVYVMSALPFRLKDKVSGFKIEGENPSSFRAIRTANTFYRLKLDDKGIQYKDIEVYNHGVAENYIRYLSSSVPLVKYKVYARAIAGNTGDAQVAAFTQRYFILNPLTSTIDAPVYDLFATQTVNPLNYNEVYLGDYSPKQYGLLDLRLTAANSTSVNVNTLILDYLRFEPILP</sequence>
<protein>
    <recommendedName>
        <fullName evidence="1">FAS1 domain-containing protein</fullName>
    </recommendedName>
</protein>